<evidence type="ECO:0000313" key="3">
    <source>
        <dbReference type="Proteomes" id="UP000366872"/>
    </source>
</evidence>
<evidence type="ECO:0000313" key="2">
    <source>
        <dbReference type="EMBL" id="VGO13558.1"/>
    </source>
</evidence>
<keyword evidence="3" id="KW-1185">Reference proteome</keyword>
<protein>
    <recommendedName>
        <fullName evidence="1">Integrase catalytic domain-containing protein</fullName>
    </recommendedName>
</protein>
<feature type="domain" description="Integrase catalytic" evidence="1">
    <location>
        <begin position="35"/>
        <end position="199"/>
    </location>
</feature>
<sequence>MTVFGELKKLGIKIGLTTIRDIMKRNGLNPVPDKAYKNPDSTWSKFISSHIETLVAIDFFTKPIYTLKGKFDAHVLAFIHLGSRRVFMSPATFNPNEKWVLQQARNASMWLDDIGIEASHLIRDRDTKFAASFDAFWEGSGTTITRTPPRTPQANGFSEAYVKTVKSQCLDHFICLSLEHLEYINREWLAHYNFTRPHQGKEIGNKVLNVDFTPTTEGEIKREQKLGGIISHYYRAAA</sequence>
<dbReference type="Pfam" id="PF13683">
    <property type="entry name" value="rve_3"/>
    <property type="match status" value="1"/>
</dbReference>
<dbReference type="PROSITE" id="PS50994">
    <property type="entry name" value="INTEGRASE"/>
    <property type="match status" value="1"/>
</dbReference>
<dbReference type="Gene3D" id="3.30.420.10">
    <property type="entry name" value="Ribonuclease H-like superfamily/Ribonuclease H"/>
    <property type="match status" value="1"/>
</dbReference>
<dbReference type="GO" id="GO:0003676">
    <property type="term" value="F:nucleic acid binding"/>
    <property type="evidence" value="ECO:0007669"/>
    <property type="project" value="InterPro"/>
</dbReference>
<dbReference type="InterPro" id="IPR036397">
    <property type="entry name" value="RNaseH_sf"/>
</dbReference>
<reference evidence="2 3" key="1">
    <citation type="submission" date="2019-04" db="EMBL/GenBank/DDBJ databases">
        <authorList>
            <person name="Van Vliet M D."/>
        </authorList>
    </citation>
    <scope>NUCLEOTIDE SEQUENCE [LARGE SCALE GENOMIC DNA]</scope>
    <source>
        <strain evidence="2 3">F1</strain>
    </source>
</reference>
<dbReference type="AlphaFoldDB" id="A0A6C2U0R6"/>
<dbReference type="InterPro" id="IPR001584">
    <property type="entry name" value="Integrase_cat-core"/>
</dbReference>
<dbReference type="GO" id="GO:0015074">
    <property type="term" value="P:DNA integration"/>
    <property type="evidence" value="ECO:0007669"/>
    <property type="project" value="InterPro"/>
</dbReference>
<dbReference type="InterPro" id="IPR012337">
    <property type="entry name" value="RNaseH-like_sf"/>
</dbReference>
<dbReference type="RefSeq" id="WP_222847135.1">
    <property type="nucleotide sequence ID" value="NZ_CAAHFG010000001.1"/>
</dbReference>
<name>A0A6C2U0R6_PONDE</name>
<organism evidence="2 3">
    <name type="scientific">Pontiella desulfatans</name>
    <dbReference type="NCBI Taxonomy" id="2750659"/>
    <lineage>
        <taxon>Bacteria</taxon>
        <taxon>Pseudomonadati</taxon>
        <taxon>Kiritimatiellota</taxon>
        <taxon>Kiritimatiellia</taxon>
        <taxon>Kiritimatiellales</taxon>
        <taxon>Pontiellaceae</taxon>
        <taxon>Pontiella</taxon>
    </lineage>
</organism>
<gene>
    <name evidence="2" type="ORF">PDESU_02115</name>
</gene>
<dbReference type="EMBL" id="CAAHFG010000001">
    <property type="protein sequence ID" value="VGO13558.1"/>
    <property type="molecule type" value="Genomic_DNA"/>
</dbReference>
<dbReference type="Proteomes" id="UP000366872">
    <property type="component" value="Unassembled WGS sequence"/>
</dbReference>
<evidence type="ECO:0000259" key="1">
    <source>
        <dbReference type="PROSITE" id="PS50994"/>
    </source>
</evidence>
<dbReference type="SUPFAM" id="SSF53098">
    <property type="entry name" value="Ribonuclease H-like"/>
    <property type="match status" value="1"/>
</dbReference>
<proteinExistence type="predicted"/>
<accession>A0A6C2U0R6</accession>